<name>A0A9P9YDP6_9MUSC</name>
<protein>
    <submittedName>
        <fullName evidence="1">Uncharacterized protein</fullName>
    </submittedName>
</protein>
<organism evidence="1 2">
    <name type="scientific">Drosophila gunungcola</name>
    <name type="common">fruit fly</name>
    <dbReference type="NCBI Taxonomy" id="103775"/>
    <lineage>
        <taxon>Eukaryota</taxon>
        <taxon>Metazoa</taxon>
        <taxon>Ecdysozoa</taxon>
        <taxon>Arthropoda</taxon>
        <taxon>Hexapoda</taxon>
        <taxon>Insecta</taxon>
        <taxon>Pterygota</taxon>
        <taxon>Neoptera</taxon>
        <taxon>Endopterygota</taxon>
        <taxon>Diptera</taxon>
        <taxon>Brachycera</taxon>
        <taxon>Muscomorpha</taxon>
        <taxon>Ephydroidea</taxon>
        <taxon>Drosophilidae</taxon>
        <taxon>Drosophila</taxon>
        <taxon>Sophophora</taxon>
    </lineage>
</organism>
<dbReference type="EMBL" id="JAMKOV010000050">
    <property type="protein sequence ID" value="KAI8035028.1"/>
    <property type="molecule type" value="Genomic_DNA"/>
</dbReference>
<proteinExistence type="predicted"/>
<sequence>TQSIIHAIIDTKQEGEIPGSFTVASETAVKTSLLTQSKVVGNRMWRFIFFLRPRQ</sequence>
<keyword evidence="2" id="KW-1185">Reference proteome</keyword>
<accession>A0A9P9YDP6</accession>
<evidence type="ECO:0000313" key="2">
    <source>
        <dbReference type="Proteomes" id="UP001059596"/>
    </source>
</evidence>
<dbReference type="AlphaFoldDB" id="A0A9P9YDP6"/>
<dbReference type="Proteomes" id="UP001059596">
    <property type="component" value="Unassembled WGS sequence"/>
</dbReference>
<reference evidence="1" key="1">
    <citation type="journal article" date="2023" name="Genome Biol. Evol.">
        <title>Long-read-based Genome Assembly of Drosophila gunungcola Reveals Fewer Chemosensory Genes in Flower-breeding Species.</title>
        <authorList>
            <person name="Negi A."/>
            <person name="Liao B.Y."/>
            <person name="Yeh S.D."/>
        </authorList>
    </citation>
    <scope>NUCLEOTIDE SEQUENCE</scope>
    <source>
        <strain evidence="1">Sukarami</strain>
    </source>
</reference>
<feature type="non-terminal residue" evidence="1">
    <location>
        <position position="1"/>
    </location>
</feature>
<comment type="caution">
    <text evidence="1">The sequence shown here is derived from an EMBL/GenBank/DDBJ whole genome shotgun (WGS) entry which is preliminary data.</text>
</comment>
<evidence type="ECO:0000313" key="1">
    <source>
        <dbReference type="EMBL" id="KAI8035028.1"/>
    </source>
</evidence>
<gene>
    <name evidence="1" type="ORF">M5D96_012121</name>
</gene>